<comment type="caution">
    <text evidence="1">The sequence shown here is derived from an EMBL/GenBank/DDBJ whole genome shotgun (WGS) entry which is preliminary data.</text>
</comment>
<reference evidence="1" key="1">
    <citation type="submission" date="2022-03" db="EMBL/GenBank/DDBJ databases">
        <authorList>
            <person name="Lindestad O."/>
        </authorList>
    </citation>
    <scope>NUCLEOTIDE SEQUENCE</scope>
</reference>
<accession>A0A8S4QNT4</accession>
<evidence type="ECO:0000313" key="1">
    <source>
        <dbReference type="EMBL" id="CAH2216877.1"/>
    </source>
</evidence>
<dbReference type="SUPFAM" id="SSF50978">
    <property type="entry name" value="WD40 repeat-like"/>
    <property type="match status" value="1"/>
</dbReference>
<dbReference type="InterPro" id="IPR015943">
    <property type="entry name" value="WD40/YVTN_repeat-like_dom_sf"/>
</dbReference>
<keyword evidence="2" id="KW-1185">Reference proteome</keyword>
<dbReference type="OrthoDB" id="10543900at2759"/>
<proteinExistence type="predicted"/>
<dbReference type="InterPro" id="IPR036322">
    <property type="entry name" value="WD40_repeat_dom_sf"/>
</dbReference>
<dbReference type="Proteomes" id="UP000838756">
    <property type="component" value="Unassembled WGS sequence"/>
</dbReference>
<dbReference type="AlphaFoldDB" id="A0A8S4QNT4"/>
<organism evidence="1 2">
    <name type="scientific">Pararge aegeria aegeria</name>
    <dbReference type="NCBI Taxonomy" id="348720"/>
    <lineage>
        <taxon>Eukaryota</taxon>
        <taxon>Metazoa</taxon>
        <taxon>Ecdysozoa</taxon>
        <taxon>Arthropoda</taxon>
        <taxon>Hexapoda</taxon>
        <taxon>Insecta</taxon>
        <taxon>Pterygota</taxon>
        <taxon>Neoptera</taxon>
        <taxon>Endopterygota</taxon>
        <taxon>Lepidoptera</taxon>
        <taxon>Glossata</taxon>
        <taxon>Ditrysia</taxon>
        <taxon>Papilionoidea</taxon>
        <taxon>Nymphalidae</taxon>
        <taxon>Satyrinae</taxon>
        <taxon>Satyrini</taxon>
        <taxon>Parargina</taxon>
        <taxon>Pararge</taxon>
    </lineage>
</organism>
<dbReference type="Gene3D" id="2.130.10.10">
    <property type="entry name" value="YVTN repeat-like/Quinoprotein amine dehydrogenase"/>
    <property type="match status" value="1"/>
</dbReference>
<evidence type="ECO:0000313" key="2">
    <source>
        <dbReference type="Proteomes" id="UP000838756"/>
    </source>
</evidence>
<dbReference type="EMBL" id="CAKXAJ010017245">
    <property type="protein sequence ID" value="CAH2216877.1"/>
    <property type="molecule type" value="Genomic_DNA"/>
</dbReference>
<protein>
    <submittedName>
        <fullName evidence="1">Jg24949 protein</fullName>
    </submittedName>
</protein>
<gene>
    <name evidence="1" type="primary">jg24949</name>
    <name evidence="1" type="ORF">PAEG_LOCUS4827</name>
</gene>
<feature type="non-terminal residue" evidence="1">
    <location>
        <position position="1"/>
    </location>
</feature>
<sequence length="111" mass="11798">KFHPENQVTHMDSAVSCLSWVSGGVLLLGLARGAALLRVWDACGGCVLPVGGLAGKAGVNCIAVYQSGSCRVAAGDDSGIVRVWELPVRRIKLTTHDLDLNEFVKQSSRHK</sequence>
<name>A0A8S4QNT4_9NEOP</name>